<evidence type="ECO:0000313" key="1">
    <source>
        <dbReference type="EMBL" id="MBK4735057.1"/>
    </source>
</evidence>
<evidence type="ECO:0000313" key="2">
    <source>
        <dbReference type="Proteomes" id="UP000622890"/>
    </source>
</evidence>
<gene>
    <name evidence="1" type="ORF">JJB74_10595</name>
</gene>
<dbReference type="EMBL" id="JAEPBG010000003">
    <property type="protein sequence ID" value="MBK4735057.1"/>
    <property type="molecule type" value="Genomic_DNA"/>
</dbReference>
<proteinExistence type="predicted"/>
<name>A0A934W5K2_9BURK</name>
<comment type="caution">
    <text evidence="1">The sequence shown here is derived from an EMBL/GenBank/DDBJ whole genome shotgun (WGS) entry which is preliminary data.</text>
</comment>
<protein>
    <submittedName>
        <fullName evidence="1">Uncharacterized protein</fullName>
    </submittedName>
</protein>
<dbReference type="AlphaFoldDB" id="A0A934W5K2"/>
<sequence length="100" mass="11418">MQSLARRPTNRGRIVCRALNTHCPSFQRNDLNACQATPWSRDDKQRAQARPVFLSALDTAAHLARGDMHVRRIRVMKENINSLIIRAAVHLPGEFQAFKQ</sequence>
<accession>A0A934W5K2</accession>
<keyword evidence="2" id="KW-1185">Reference proteome</keyword>
<reference evidence="1" key="1">
    <citation type="submission" date="2021-01" db="EMBL/GenBank/DDBJ databases">
        <title>Genome sequence of strain Noviherbaspirillum sp. DKR-6.</title>
        <authorList>
            <person name="Chaudhary D.K."/>
        </authorList>
    </citation>
    <scope>NUCLEOTIDE SEQUENCE</scope>
    <source>
        <strain evidence="1">DKR-6</strain>
    </source>
</reference>
<dbReference type="RefSeq" id="WP_200591815.1">
    <property type="nucleotide sequence ID" value="NZ_JAEPBG010000003.1"/>
</dbReference>
<dbReference type="Proteomes" id="UP000622890">
    <property type="component" value="Unassembled WGS sequence"/>
</dbReference>
<organism evidence="1 2">
    <name type="scientific">Noviherbaspirillum pedocola</name>
    <dbReference type="NCBI Taxonomy" id="2801341"/>
    <lineage>
        <taxon>Bacteria</taxon>
        <taxon>Pseudomonadati</taxon>
        <taxon>Pseudomonadota</taxon>
        <taxon>Betaproteobacteria</taxon>
        <taxon>Burkholderiales</taxon>
        <taxon>Oxalobacteraceae</taxon>
        <taxon>Noviherbaspirillum</taxon>
    </lineage>
</organism>